<evidence type="ECO:0000313" key="6">
    <source>
        <dbReference type="Proteomes" id="UP000436088"/>
    </source>
</evidence>
<evidence type="ECO:0000259" key="4">
    <source>
        <dbReference type="Pfam" id="PF14432"/>
    </source>
</evidence>
<dbReference type="FunFam" id="1.25.40.10:FF:000073">
    <property type="entry name" value="Pentatricopeptide repeat-containing protein chloroplastic"/>
    <property type="match status" value="1"/>
</dbReference>
<protein>
    <submittedName>
        <fullName evidence="5">Pentatricopeptide repeat-containing protein</fullName>
    </submittedName>
</protein>
<comment type="similarity">
    <text evidence="1">Belongs to the PPR family. PCMP-H subfamily.</text>
</comment>
<feature type="repeat" description="PPR" evidence="3">
    <location>
        <begin position="94"/>
        <end position="128"/>
    </location>
</feature>
<accession>A0A6A3A389</accession>
<feature type="repeat" description="PPR" evidence="3">
    <location>
        <begin position="535"/>
        <end position="570"/>
    </location>
</feature>
<organism evidence="5 6">
    <name type="scientific">Hibiscus syriacus</name>
    <name type="common">Rose of Sharon</name>
    <dbReference type="NCBI Taxonomy" id="106335"/>
    <lineage>
        <taxon>Eukaryota</taxon>
        <taxon>Viridiplantae</taxon>
        <taxon>Streptophyta</taxon>
        <taxon>Embryophyta</taxon>
        <taxon>Tracheophyta</taxon>
        <taxon>Spermatophyta</taxon>
        <taxon>Magnoliopsida</taxon>
        <taxon>eudicotyledons</taxon>
        <taxon>Gunneridae</taxon>
        <taxon>Pentapetalae</taxon>
        <taxon>rosids</taxon>
        <taxon>malvids</taxon>
        <taxon>Malvales</taxon>
        <taxon>Malvaceae</taxon>
        <taxon>Malvoideae</taxon>
        <taxon>Hibiscus</taxon>
    </lineage>
</organism>
<dbReference type="GO" id="GO:0009451">
    <property type="term" value="P:RNA modification"/>
    <property type="evidence" value="ECO:0007669"/>
    <property type="project" value="InterPro"/>
</dbReference>
<dbReference type="OrthoDB" id="185373at2759"/>
<dbReference type="InterPro" id="IPR032867">
    <property type="entry name" value="DYW_dom"/>
</dbReference>
<comment type="caution">
    <text evidence="5">The sequence shown here is derived from an EMBL/GenBank/DDBJ whole genome shotgun (WGS) entry which is preliminary data.</text>
</comment>
<gene>
    <name evidence="5" type="ORF">F3Y22_tig00110597pilonHSYRG00782</name>
</gene>
<dbReference type="InterPro" id="IPR046848">
    <property type="entry name" value="E_motif"/>
</dbReference>
<evidence type="ECO:0000256" key="3">
    <source>
        <dbReference type="PROSITE-ProRule" id="PRU00708"/>
    </source>
</evidence>
<keyword evidence="6" id="KW-1185">Reference proteome</keyword>
<dbReference type="InterPro" id="IPR011990">
    <property type="entry name" value="TPR-like_helical_dom_sf"/>
</dbReference>
<keyword evidence="2" id="KW-0677">Repeat</keyword>
<dbReference type="AlphaFoldDB" id="A0A6A3A389"/>
<dbReference type="GO" id="GO:0008270">
    <property type="term" value="F:zinc ion binding"/>
    <property type="evidence" value="ECO:0007669"/>
    <property type="project" value="InterPro"/>
</dbReference>
<dbReference type="NCBIfam" id="TIGR00756">
    <property type="entry name" value="PPR"/>
    <property type="match status" value="4"/>
</dbReference>
<dbReference type="InterPro" id="IPR002885">
    <property type="entry name" value="PPR_rpt"/>
</dbReference>
<dbReference type="PROSITE" id="PS51375">
    <property type="entry name" value="PPR"/>
    <property type="match status" value="4"/>
</dbReference>
<dbReference type="GO" id="GO:0003729">
    <property type="term" value="F:mRNA binding"/>
    <property type="evidence" value="ECO:0007669"/>
    <property type="project" value="UniProtKB-ARBA"/>
</dbReference>
<dbReference type="Proteomes" id="UP000436088">
    <property type="component" value="Unassembled WGS sequence"/>
</dbReference>
<dbReference type="PANTHER" id="PTHR47926:SF452">
    <property type="entry name" value="PENTATRICOPEPTIDE REPEAT-CONTAINING PROTEIN"/>
    <property type="match status" value="1"/>
</dbReference>
<dbReference type="PANTHER" id="PTHR47926">
    <property type="entry name" value="PENTATRICOPEPTIDE REPEAT-CONTAINING PROTEIN"/>
    <property type="match status" value="1"/>
</dbReference>
<dbReference type="EMBL" id="VEPZ02001044">
    <property type="protein sequence ID" value="KAE8698751.1"/>
    <property type="molecule type" value="Genomic_DNA"/>
</dbReference>
<feature type="domain" description="DYW" evidence="4">
    <location>
        <begin position="734"/>
        <end position="809"/>
    </location>
</feature>
<proteinExistence type="inferred from homology"/>
<dbReference type="FunFam" id="1.25.40.10:FF:000344">
    <property type="entry name" value="Pentatricopeptide repeat-containing protein"/>
    <property type="match status" value="1"/>
</dbReference>
<dbReference type="Pfam" id="PF01535">
    <property type="entry name" value="PPR"/>
    <property type="match status" value="6"/>
</dbReference>
<dbReference type="Pfam" id="PF13041">
    <property type="entry name" value="PPR_2"/>
    <property type="match status" value="2"/>
</dbReference>
<sequence>MAATLLTHNYFPNFNAPRIVSLNPFEPPNPNQSHDAVTRPRFPKPNQLRLTHSNASKTLTERSNITLMDALYSFIDSGSIDDALYLFEEMNHSDTFSWNIVIKGLVQKGLFDEAISYFHRMEFGGIRPDKFTYPFVLKAFAGLLSLKEGEKVHAKLIKVGLDLDVYICNSIISMYMKVGCVESGENVFEEMSVRDLVSWNAMVSGYQLVGDGLSSLVCLREMVSVGIRPDSFSFISSFGACSVEGCGRNGKEIHCQVIRNGFEMDPRVETSLIDMYGKCRNVIYAERVFDMIVDKNMVAWNAMVAGYASNARFYESFSCVKKMQDVGKLMPDVITMINLLPACAQTGALLMVKSIHARSIRKGFLPHIVLETALVDSYRRCGKLKLAEHVFTRIKGKNLASLNAMIAAYVHNGWYSEALELFLDIWYNSVKVDAITFASILPAYAEVTSLSEGRQIHAVVTKLGLSSSNTIISNSIIYLYAKCGDLQTTRRCFDGMVCKDVVSWNTIIMAYAIHGFGRISIQLFHEMIENSIKPNKSTFVSLLSACSISGMVDEGWEYFNSMERDYGIDPGIEHFGCMLDLIGRTGNLDQAKHFIEEMPLVPTARIWGSLLSASRKTNDIELAEAASKHALSQEHDNTGCYILLSNMYAEAGRWEDVEKIKTLMIQEGIAKTMGCSAVEKDYKVHRFVDQDGSNAEVNMVNDVMDIIVKMTAEEEDVYARRITKLRRTDLTRKKPNVPENHSVRSAISFGLISTKLGSPVLVRKNIRICEDCHNFAKRISKISKREIVVGDSKVFHHFEDGNCSCGDYW</sequence>
<evidence type="ECO:0000256" key="2">
    <source>
        <dbReference type="ARBA" id="ARBA00022737"/>
    </source>
</evidence>
<reference evidence="5" key="1">
    <citation type="submission" date="2019-09" db="EMBL/GenBank/DDBJ databases">
        <title>Draft genome information of white flower Hibiscus syriacus.</title>
        <authorList>
            <person name="Kim Y.-M."/>
        </authorList>
    </citation>
    <scope>NUCLEOTIDE SEQUENCE [LARGE SCALE GENOMIC DNA]</scope>
    <source>
        <strain evidence="5">YM2019G1</strain>
    </source>
</reference>
<dbReference type="Pfam" id="PF20431">
    <property type="entry name" value="E_motif"/>
    <property type="match status" value="1"/>
</dbReference>
<dbReference type="InterPro" id="IPR046960">
    <property type="entry name" value="PPR_At4g14850-like_plant"/>
</dbReference>
<dbReference type="Gene3D" id="1.25.40.10">
    <property type="entry name" value="Tetratricopeptide repeat domain"/>
    <property type="match status" value="4"/>
</dbReference>
<dbReference type="FunFam" id="1.25.40.10:FF:000090">
    <property type="entry name" value="Pentatricopeptide repeat-containing protein, chloroplastic"/>
    <property type="match status" value="1"/>
</dbReference>
<evidence type="ECO:0000313" key="5">
    <source>
        <dbReference type="EMBL" id="KAE8698751.1"/>
    </source>
</evidence>
<evidence type="ECO:0000256" key="1">
    <source>
        <dbReference type="ARBA" id="ARBA00006643"/>
    </source>
</evidence>
<feature type="repeat" description="PPR" evidence="3">
    <location>
        <begin position="164"/>
        <end position="198"/>
    </location>
</feature>
<feature type="repeat" description="PPR" evidence="3">
    <location>
        <begin position="500"/>
        <end position="534"/>
    </location>
</feature>
<name>A0A6A3A389_HIBSY</name>
<dbReference type="Pfam" id="PF14432">
    <property type="entry name" value="DYW_deaminase"/>
    <property type="match status" value="1"/>
</dbReference>